<dbReference type="EMBL" id="CM040483">
    <property type="protein sequence ID" value="MCI4395739.1"/>
    <property type="molecule type" value="Genomic_DNA"/>
</dbReference>
<proteinExistence type="predicted"/>
<gene>
    <name evidence="1" type="ORF">PGIGA_G00195390</name>
</gene>
<dbReference type="Proteomes" id="UP000829447">
    <property type="component" value="Linkage Group LG30"/>
</dbReference>
<name>A0ACC5XWH0_PANGG</name>
<organism evidence="1 2">
    <name type="scientific">Pangasianodon gigas</name>
    <name type="common">Mekong giant catfish</name>
    <name type="synonym">Pangasius gigas</name>
    <dbReference type="NCBI Taxonomy" id="30993"/>
    <lineage>
        <taxon>Eukaryota</taxon>
        <taxon>Metazoa</taxon>
        <taxon>Chordata</taxon>
        <taxon>Craniata</taxon>
        <taxon>Vertebrata</taxon>
        <taxon>Euteleostomi</taxon>
        <taxon>Actinopterygii</taxon>
        <taxon>Neopterygii</taxon>
        <taxon>Teleostei</taxon>
        <taxon>Ostariophysi</taxon>
        <taxon>Siluriformes</taxon>
        <taxon>Pangasiidae</taxon>
        <taxon>Pangasianodon</taxon>
    </lineage>
</organism>
<sequence>MLELPKQIKFCCSFSWQMRSAWCEFRRNNFLCTTHEKRASAVTNGSRRKIKEPSPRLHIYTHK</sequence>
<evidence type="ECO:0000313" key="2">
    <source>
        <dbReference type="Proteomes" id="UP000829447"/>
    </source>
</evidence>
<reference evidence="1 2" key="1">
    <citation type="journal article" date="2022" name="bioRxiv">
        <title>An ancient truncated duplication of the anti-Mullerian hormone receptor type 2 gene is a potential conserved master sex determinant in the Pangasiidae catfish family.</title>
        <authorList>
            <person name="Wen M."/>
            <person name="Pan Q."/>
            <person name="Jouanno E."/>
            <person name="Montfort J."/>
            <person name="Zahm M."/>
            <person name="Cabau C."/>
            <person name="Klopp C."/>
            <person name="Iampietro C."/>
            <person name="Roques C."/>
            <person name="Bouchez O."/>
            <person name="Castinel A."/>
            <person name="Donnadieu C."/>
            <person name="Parrinello H."/>
            <person name="Poncet C."/>
            <person name="Belmonte E."/>
            <person name="Gautier V."/>
            <person name="Avarre J.-C."/>
            <person name="Dugue R."/>
            <person name="Gustiano R."/>
            <person name="Ha T.T.T."/>
            <person name="Campet M."/>
            <person name="Sriphairoj K."/>
            <person name="Ribolli J."/>
            <person name="de Almeida F.L."/>
            <person name="Desvignes T."/>
            <person name="Postlethwait J.H."/>
            <person name="Bucao C.F."/>
            <person name="Robinson-Rechavi M."/>
            <person name="Bobe J."/>
            <person name="Herpin A."/>
            <person name="Guiguen Y."/>
        </authorList>
    </citation>
    <scope>NUCLEOTIDE SEQUENCE [LARGE SCALE GENOMIC DNA]</scope>
    <source>
        <strain evidence="1">YG-Dec2019</strain>
    </source>
</reference>
<accession>A0ACC5XWH0</accession>
<protein>
    <submittedName>
        <fullName evidence="1">Uncharacterized protein</fullName>
    </submittedName>
</protein>
<keyword evidence="2" id="KW-1185">Reference proteome</keyword>
<comment type="caution">
    <text evidence="1">The sequence shown here is derived from an EMBL/GenBank/DDBJ whole genome shotgun (WGS) entry which is preliminary data.</text>
</comment>
<evidence type="ECO:0000313" key="1">
    <source>
        <dbReference type="EMBL" id="MCI4395739.1"/>
    </source>
</evidence>